<dbReference type="GeneID" id="93578595"/>
<accession>A0A1L9U618</accession>
<dbReference type="AlphaFoldDB" id="A0A1L9U618"/>
<dbReference type="EMBL" id="KV878696">
    <property type="protein sequence ID" value="OJJ67003.1"/>
    <property type="molecule type" value="Genomic_DNA"/>
</dbReference>
<sequence length="88" mass="9495">MRGVAWPTGNGPESVGISTASPAPVLHPRFEFVTIAADQFTSLIIATSVRSLPLPLQEAYGFKSGRYGDHSERRSGYLSKWGTDAART</sequence>
<evidence type="ECO:0000256" key="1">
    <source>
        <dbReference type="SAM" id="MobiDB-lite"/>
    </source>
</evidence>
<dbReference type="Proteomes" id="UP000184499">
    <property type="component" value="Unassembled WGS sequence"/>
</dbReference>
<dbReference type="RefSeq" id="XP_067474252.1">
    <property type="nucleotide sequence ID" value="XM_067626107.1"/>
</dbReference>
<dbReference type="OrthoDB" id="10592073at2759"/>
<name>A0A1L9U618_ASPBC</name>
<dbReference type="VEuPathDB" id="FungiDB:ASPBRDRAFT_48541"/>
<protein>
    <submittedName>
        <fullName evidence="2">Uncharacterized protein</fullName>
    </submittedName>
</protein>
<keyword evidence="3" id="KW-1185">Reference proteome</keyword>
<feature type="region of interest" description="Disordered" evidence="1">
    <location>
        <begin position="1"/>
        <end position="20"/>
    </location>
</feature>
<organism evidence="2 3">
    <name type="scientific">Aspergillus brasiliensis (strain CBS 101740 / IMI 381727 / IBT 21946)</name>
    <dbReference type="NCBI Taxonomy" id="767769"/>
    <lineage>
        <taxon>Eukaryota</taxon>
        <taxon>Fungi</taxon>
        <taxon>Dikarya</taxon>
        <taxon>Ascomycota</taxon>
        <taxon>Pezizomycotina</taxon>
        <taxon>Eurotiomycetes</taxon>
        <taxon>Eurotiomycetidae</taxon>
        <taxon>Eurotiales</taxon>
        <taxon>Aspergillaceae</taxon>
        <taxon>Aspergillus</taxon>
        <taxon>Aspergillus subgen. Circumdati</taxon>
    </lineage>
</organism>
<evidence type="ECO:0000313" key="2">
    <source>
        <dbReference type="EMBL" id="OJJ67003.1"/>
    </source>
</evidence>
<gene>
    <name evidence="2" type="ORF">ASPBRDRAFT_48541</name>
</gene>
<evidence type="ECO:0000313" key="3">
    <source>
        <dbReference type="Proteomes" id="UP000184499"/>
    </source>
</evidence>
<reference evidence="3" key="1">
    <citation type="journal article" date="2017" name="Genome Biol.">
        <title>Comparative genomics reveals high biological diversity and specific adaptations in the industrially and medically important fungal genus Aspergillus.</title>
        <authorList>
            <person name="de Vries R.P."/>
            <person name="Riley R."/>
            <person name="Wiebenga A."/>
            <person name="Aguilar-Osorio G."/>
            <person name="Amillis S."/>
            <person name="Uchima C.A."/>
            <person name="Anderluh G."/>
            <person name="Asadollahi M."/>
            <person name="Askin M."/>
            <person name="Barry K."/>
            <person name="Battaglia E."/>
            <person name="Bayram O."/>
            <person name="Benocci T."/>
            <person name="Braus-Stromeyer S.A."/>
            <person name="Caldana C."/>
            <person name="Canovas D."/>
            <person name="Cerqueira G.C."/>
            <person name="Chen F."/>
            <person name="Chen W."/>
            <person name="Choi C."/>
            <person name="Clum A."/>
            <person name="Dos Santos R.A."/>
            <person name="Damasio A.R."/>
            <person name="Diallinas G."/>
            <person name="Emri T."/>
            <person name="Fekete E."/>
            <person name="Flipphi M."/>
            <person name="Freyberg S."/>
            <person name="Gallo A."/>
            <person name="Gournas C."/>
            <person name="Habgood R."/>
            <person name="Hainaut M."/>
            <person name="Harispe M.L."/>
            <person name="Henrissat B."/>
            <person name="Hilden K.S."/>
            <person name="Hope R."/>
            <person name="Hossain A."/>
            <person name="Karabika E."/>
            <person name="Karaffa L."/>
            <person name="Karanyi Z."/>
            <person name="Krasevec N."/>
            <person name="Kuo A."/>
            <person name="Kusch H."/>
            <person name="LaButti K."/>
            <person name="Lagendijk E.L."/>
            <person name="Lapidus A."/>
            <person name="Levasseur A."/>
            <person name="Lindquist E."/>
            <person name="Lipzen A."/>
            <person name="Logrieco A.F."/>
            <person name="MacCabe A."/>
            <person name="Maekelae M.R."/>
            <person name="Malavazi I."/>
            <person name="Melin P."/>
            <person name="Meyer V."/>
            <person name="Mielnichuk N."/>
            <person name="Miskei M."/>
            <person name="Molnar A.P."/>
            <person name="Mule G."/>
            <person name="Ngan C.Y."/>
            <person name="Orejas M."/>
            <person name="Orosz E."/>
            <person name="Ouedraogo J.P."/>
            <person name="Overkamp K.M."/>
            <person name="Park H.-S."/>
            <person name="Perrone G."/>
            <person name="Piumi F."/>
            <person name="Punt P.J."/>
            <person name="Ram A.F."/>
            <person name="Ramon A."/>
            <person name="Rauscher S."/>
            <person name="Record E."/>
            <person name="Riano-Pachon D.M."/>
            <person name="Robert V."/>
            <person name="Roehrig J."/>
            <person name="Ruller R."/>
            <person name="Salamov A."/>
            <person name="Salih N.S."/>
            <person name="Samson R.A."/>
            <person name="Sandor E."/>
            <person name="Sanguinetti M."/>
            <person name="Schuetze T."/>
            <person name="Sepcic K."/>
            <person name="Shelest E."/>
            <person name="Sherlock G."/>
            <person name="Sophianopoulou V."/>
            <person name="Squina F.M."/>
            <person name="Sun H."/>
            <person name="Susca A."/>
            <person name="Todd R.B."/>
            <person name="Tsang A."/>
            <person name="Unkles S.E."/>
            <person name="van de Wiele N."/>
            <person name="van Rossen-Uffink D."/>
            <person name="Oliveira J.V."/>
            <person name="Vesth T.C."/>
            <person name="Visser J."/>
            <person name="Yu J.-H."/>
            <person name="Zhou M."/>
            <person name="Andersen M.R."/>
            <person name="Archer D.B."/>
            <person name="Baker S.E."/>
            <person name="Benoit I."/>
            <person name="Brakhage A.A."/>
            <person name="Braus G.H."/>
            <person name="Fischer R."/>
            <person name="Frisvad J.C."/>
            <person name="Goldman G.H."/>
            <person name="Houbraken J."/>
            <person name="Oakley B."/>
            <person name="Pocsi I."/>
            <person name="Scazzocchio C."/>
            <person name="Seiboth B."/>
            <person name="vanKuyk P.A."/>
            <person name="Wortman J."/>
            <person name="Dyer P.S."/>
            <person name="Grigoriev I.V."/>
        </authorList>
    </citation>
    <scope>NUCLEOTIDE SEQUENCE [LARGE SCALE GENOMIC DNA]</scope>
    <source>
        <strain evidence="3">CBS 101740 / IMI 381727 / IBT 21946</strain>
    </source>
</reference>
<proteinExistence type="predicted"/>